<dbReference type="InterPro" id="IPR039060">
    <property type="entry name" value="Antitox_HigA"/>
</dbReference>
<protein>
    <submittedName>
        <fullName evidence="2">Transcriptional regulator</fullName>
    </submittedName>
</protein>
<dbReference type="SUPFAM" id="SSF47413">
    <property type="entry name" value="lambda repressor-like DNA-binding domains"/>
    <property type="match status" value="1"/>
</dbReference>
<dbReference type="Gene3D" id="1.10.260.40">
    <property type="entry name" value="lambda repressor-like DNA-binding domains"/>
    <property type="match status" value="1"/>
</dbReference>
<gene>
    <name evidence="2" type="ORF">IM725_01115</name>
</gene>
<dbReference type="EMBL" id="JADDOJ010000002">
    <property type="protein sequence ID" value="MBE7939168.1"/>
    <property type="molecule type" value="Genomic_DNA"/>
</dbReference>
<proteinExistence type="predicted"/>
<evidence type="ECO:0000259" key="1">
    <source>
        <dbReference type="PROSITE" id="PS50943"/>
    </source>
</evidence>
<dbReference type="RefSeq" id="WP_193778714.1">
    <property type="nucleotide sequence ID" value="NZ_JADDOJ010000002.1"/>
</dbReference>
<accession>A0ABR9SA16</accession>
<dbReference type="PANTHER" id="PTHR40455">
    <property type="entry name" value="ANTITOXIN HIGA"/>
    <property type="match status" value="1"/>
</dbReference>
<evidence type="ECO:0000313" key="3">
    <source>
        <dbReference type="Proteomes" id="UP000715965"/>
    </source>
</evidence>
<organism evidence="2 3">
    <name type="scientific">Ramlibacter aquaticus</name>
    <dbReference type="NCBI Taxonomy" id="2780094"/>
    <lineage>
        <taxon>Bacteria</taxon>
        <taxon>Pseudomonadati</taxon>
        <taxon>Pseudomonadota</taxon>
        <taxon>Betaproteobacteria</taxon>
        <taxon>Burkholderiales</taxon>
        <taxon>Comamonadaceae</taxon>
        <taxon>Ramlibacter</taxon>
    </lineage>
</organism>
<dbReference type="PROSITE" id="PS50943">
    <property type="entry name" value="HTH_CROC1"/>
    <property type="match status" value="1"/>
</dbReference>
<dbReference type="Proteomes" id="UP000715965">
    <property type="component" value="Unassembled WGS sequence"/>
</dbReference>
<feature type="domain" description="HTH cro/C1-type" evidence="1">
    <location>
        <begin position="87"/>
        <end position="139"/>
    </location>
</feature>
<comment type="caution">
    <text evidence="2">The sequence shown here is derived from an EMBL/GenBank/DDBJ whole genome shotgun (WGS) entry which is preliminary data.</text>
</comment>
<dbReference type="SMART" id="SM00530">
    <property type="entry name" value="HTH_XRE"/>
    <property type="match status" value="1"/>
</dbReference>
<sequence length="145" mass="15440">MEAVIDSRTAAELGRHVAAIEKHVPLRPIRSMSDYEAAVQALNALLDAGAAQESHPLANLAATLGELVADYDEAHHAMAAATPAEILLHLMQAHGLKQGDLPEVGSQGVVSEILRGRRELNLRQIRALAQRFGVSPALFLGKEAA</sequence>
<dbReference type="Pfam" id="PF01381">
    <property type="entry name" value="HTH_3"/>
    <property type="match status" value="1"/>
</dbReference>
<dbReference type="CDD" id="cd00093">
    <property type="entry name" value="HTH_XRE"/>
    <property type="match status" value="1"/>
</dbReference>
<dbReference type="PANTHER" id="PTHR40455:SF1">
    <property type="entry name" value="ANTITOXIN HIGA"/>
    <property type="match status" value="1"/>
</dbReference>
<name>A0ABR9SA16_9BURK</name>
<dbReference type="InterPro" id="IPR001387">
    <property type="entry name" value="Cro/C1-type_HTH"/>
</dbReference>
<reference evidence="2 3" key="1">
    <citation type="submission" date="2020-10" db="EMBL/GenBank/DDBJ databases">
        <title>Draft genome of Ramlibacter aquaticus LMG 30558.</title>
        <authorList>
            <person name="Props R."/>
        </authorList>
    </citation>
    <scope>NUCLEOTIDE SEQUENCE [LARGE SCALE GENOMIC DNA]</scope>
    <source>
        <strain evidence="2 3">LMG 30558</strain>
    </source>
</reference>
<dbReference type="InterPro" id="IPR010982">
    <property type="entry name" value="Lambda_DNA-bd_dom_sf"/>
</dbReference>
<keyword evidence="3" id="KW-1185">Reference proteome</keyword>
<evidence type="ECO:0000313" key="2">
    <source>
        <dbReference type="EMBL" id="MBE7939168.1"/>
    </source>
</evidence>